<dbReference type="OrthoDB" id="8062037at2759"/>
<evidence type="ECO:0000256" key="8">
    <source>
        <dbReference type="ARBA" id="ARBA00022771"/>
    </source>
</evidence>
<dbReference type="GO" id="GO:0061630">
    <property type="term" value="F:ubiquitin protein ligase activity"/>
    <property type="evidence" value="ECO:0007669"/>
    <property type="project" value="UniProtKB-EC"/>
</dbReference>
<evidence type="ECO:0000256" key="1">
    <source>
        <dbReference type="ARBA" id="ARBA00000900"/>
    </source>
</evidence>
<dbReference type="PROSITE" id="PS50089">
    <property type="entry name" value="ZF_RING_2"/>
    <property type="match status" value="1"/>
</dbReference>
<dbReference type="AlphaFoldDB" id="A0A6A4QFB5"/>
<evidence type="ECO:0000313" key="18">
    <source>
        <dbReference type="Proteomes" id="UP000447434"/>
    </source>
</evidence>
<keyword evidence="11 15" id="KW-1133">Transmembrane helix</keyword>
<keyword evidence="12 15" id="KW-0472">Membrane</keyword>
<dbReference type="GO" id="GO:0016020">
    <property type="term" value="C:membrane"/>
    <property type="evidence" value="ECO:0007669"/>
    <property type="project" value="UniProtKB-SubCell"/>
</dbReference>
<evidence type="ECO:0000256" key="13">
    <source>
        <dbReference type="ARBA" id="ARBA00024209"/>
    </source>
</evidence>
<organism evidence="17 18">
    <name type="scientific">Lupinus albus</name>
    <name type="common">White lupine</name>
    <name type="synonym">Lupinus termis</name>
    <dbReference type="NCBI Taxonomy" id="3870"/>
    <lineage>
        <taxon>Eukaryota</taxon>
        <taxon>Viridiplantae</taxon>
        <taxon>Streptophyta</taxon>
        <taxon>Embryophyta</taxon>
        <taxon>Tracheophyta</taxon>
        <taxon>Spermatophyta</taxon>
        <taxon>Magnoliopsida</taxon>
        <taxon>eudicotyledons</taxon>
        <taxon>Gunneridae</taxon>
        <taxon>Pentapetalae</taxon>
        <taxon>rosids</taxon>
        <taxon>fabids</taxon>
        <taxon>Fabales</taxon>
        <taxon>Fabaceae</taxon>
        <taxon>Papilionoideae</taxon>
        <taxon>50 kb inversion clade</taxon>
        <taxon>genistoids sensu lato</taxon>
        <taxon>core genistoids</taxon>
        <taxon>Genisteae</taxon>
        <taxon>Lupinus</taxon>
    </lineage>
</organism>
<feature type="transmembrane region" description="Helical" evidence="15">
    <location>
        <begin position="20"/>
        <end position="41"/>
    </location>
</feature>
<dbReference type="InterPro" id="IPR001841">
    <property type="entry name" value="Znf_RING"/>
</dbReference>
<dbReference type="PANTHER" id="PTHR46719">
    <property type="entry name" value="TRANSCRIPTION FACTOR C2H2 FAMILY-RELATED"/>
    <property type="match status" value="1"/>
</dbReference>
<evidence type="ECO:0000256" key="4">
    <source>
        <dbReference type="ARBA" id="ARBA00012483"/>
    </source>
</evidence>
<dbReference type="GO" id="GO:0008270">
    <property type="term" value="F:zinc ion binding"/>
    <property type="evidence" value="ECO:0007669"/>
    <property type="project" value="UniProtKB-KW"/>
</dbReference>
<dbReference type="FunFam" id="3.30.40.10:FF:000187">
    <property type="entry name" value="E3 ubiquitin-protein ligase ATL6"/>
    <property type="match status" value="1"/>
</dbReference>
<evidence type="ECO:0000259" key="16">
    <source>
        <dbReference type="PROSITE" id="PS50089"/>
    </source>
</evidence>
<dbReference type="InterPro" id="IPR013083">
    <property type="entry name" value="Znf_RING/FYVE/PHD"/>
</dbReference>
<evidence type="ECO:0000256" key="6">
    <source>
        <dbReference type="ARBA" id="ARBA00022692"/>
    </source>
</evidence>
<keyword evidence="8 14" id="KW-0863">Zinc-finger</keyword>
<comment type="catalytic activity">
    <reaction evidence="1">
        <text>S-ubiquitinyl-[E2 ubiquitin-conjugating enzyme]-L-cysteine + [acceptor protein]-L-lysine = [E2 ubiquitin-conjugating enzyme]-L-cysteine + N(6)-ubiquitinyl-[acceptor protein]-L-lysine.</text>
        <dbReference type="EC" id="2.3.2.27"/>
    </reaction>
</comment>
<evidence type="ECO:0000313" key="17">
    <source>
        <dbReference type="EMBL" id="KAE9612146.1"/>
    </source>
</evidence>
<keyword evidence="6 15" id="KW-0812">Transmembrane</keyword>
<evidence type="ECO:0000256" key="10">
    <source>
        <dbReference type="ARBA" id="ARBA00022833"/>
    </source>
</evidence>
<keyword evidence="5" id="KW-0808">Transferase</keyword>
<dbReference type="EMBL" id="WOCE01000006">
    <property type="protein sequence ID" value="KAE9612146.1"/>
    <property type="molecule type" value="Genomic_DNA"/>
</dbReference>
<dbReference type="Pfam" id="PF13639">
    <property type="entry name" value="zf-RING_2"/>
    <property type="match status" value="1"/>
</dbReference>
<sequence>MNNTSNSDNPSGESNLSHYSAALCVGFLLLITFMAITAHCCSHRNLQNTQSTSHRTIAIHRDNISDISIQVLGEEEYEAIVKNYPVLLYSQAKLQNLDNSSSFLSCSICLADYKDSELLRLLPDCGHYFHKDCIDIWLRVHMSCPVCRNSLSPTPIEELSCNLGYGT</sequence>
<evidence type="ECO:0000256" key="15">
    <source>
        <dbReference type="SAM" id="Phobius"/>
    </source>
</evidence>
<evidence type="ECO:0000256" key="12">
    <source>
        <dbReference type="ARBA" id="ARBA00023136"/>
    </source>
</evidence>
<evidence type="ECO:0000256" key="7">
    <source>
        <dbReference type="ARBA" id="ARBA00022723"/>
    </source>
</evidence>
<dbReference type="SUPFAM" id="SSF57850">
    <property type="entry name" value="RING/U-box"/>
    <property type="match status" value="1"/>
</dbReference>
<evidence type="ECO:0000256" key="2">
    <source>
        <dbReference type="ARBA" id="ARBA00004167"/>
    </source>
</evidence>
<dbReference type="SMART" id="SM00184">
    <property type="entry name" value="RING"/>
    <property type="match status" value="1"/>
</dbReference>
<feature type="domain" description="RING-type" evidence="16">
    <location>
        <begin position="106"/>
        <end position="148"/>
    </location>
</feature>
<evidence type="ECO:0000256" key="9">
    <source>
        <dbReference type="ARBA" id="ARBA00022786"/>
    </source>
</evidence>
<dbReference type="Gene3D" id="3.30.40.10">
    <property type="entry name" value="Zinc/RING finger domain, C3HC4 (zinc finger)"/>
    <property type="match status" value="1"/>
</dbReference>
<dbReference type="InterPro" id="IPR045899">
    <property type="entry name" value="ATL71-like"/>
</dbReference>
<dbReference type="PANTHER" id="PTHR46719:SF22">
    <property type="entry name" value="ZINC FINGER, C3HC4 TYPE (RING FINGER) PROTEIN"/>
    <property type="match status" value="1"/>
</dbReference>
<evidence type="ECO:0000256" key="11">
    <source>
        <dbReference type="ARBA" id="ARBA00022989"/>
    </source>
</evidence>
<gene>
    <name evidence="17" type="ORF">Lalb_Chr06g0169861</name>
</gene>
<evidence type="ECO:0000256" key="5">
    <source>
        <dbReference type="ARBA" id="ARBA00022679"/>
    </source>
</evidence>
<comment type="similarity">
    <text evidence="13">Belongs to the RING-type zinc finger family. ATL subfamily.</text>
</comment>
<evidence type="ECO:0000256" key="14">
    <source>
        <dbReference type="PROSITE-ProRule" id="PRU00175"/>
    </source>
</evidence>
<keyword evidence="18" id="KW-1185">Reference proteome</keyword>
<keyword evidence="10" id="KW-0862">Zinc</keyword>
<comment type="subcellular location">
    <subcellularLocation>
        <location evidence="2">Membrane</location>
        <topology evidence="2">Single-pass membrane protein</topology>
    </subcellularLocation>
</comment>
<accession>A0A6A4QFB5</accession>
<name>A0A6A4QFB5_LUPAL</name>
<keyword evidence="9" id="KW-0833">Ubl conjugation pathway</keyword>
<comment type="caution">
    <text evidence="17">The sequence shown here is derived from an EMBL/GenBank/DDBJ whole genome shotgun (WGS) entry which is preliminary data.</text>
</comment>
<comment type="pathway">
    <text evidence="3">Protein modification; protein ubiquitination.</text>
</comment>
<reference evidence="18" key="1">
    <citation type="journal article" date="2020" name="Nat. Commun.">
        <title>Genome sequence of the cluster root forming white lupin.</title>
        <authorList>
            <person name="Hufnagel B."/>
            <person name="Marques A."/>
            <person name="Soriano A."/>
            <person name="Marques L."/>
            <person name="Divol F."/>
            <person name="Doumas P."/>
            <person name="Sallet E."/>
            <person name="Mancinotti D."/>
            <person name="Carrere S."/>
            <person name="Marande W."/>
            <person name="Arribat S."/>
            <person name="Keller J."/>
            <person name="Huneau C."/>
            <person name="Blein T."/>
            <person name="Aime D."/>
            <person name="Laguerre M."/>
            <person name="Taylor J."/>
            <person name="Schubert V."/>
            <person name="Nelson M."/>
            <person name="Geu-Flores F."/>
            <person name="Crespi M."/>
            <person name="Gallardo-Guerrero K."/>
            <person name="Delaux P.-M."/>
            <person name="Salse J."/>
            <person name="Berges H."/>
            <person name="Guyot R."/>
            <person name="Gouzy J."/>
            <person name="Peret B."/>
        </authorList>
    </citation>
    <scope>NUCLEOTIDE SEQUENCE [LARGE SCALE GENOMIC DNA]</scope>
    <source>
        <strain evidence="18">cv. Amiga</strain>
    </source>
</reference>
<dbReference type="Proteomes" id="UP000447434">
    <property type="component" value="Chromosome 6"/>
</dbReference>
<protein>
    <recommendedName>
        <fullName evidence="4">RING-type E3 ubiquitin transferase</fullName>
        <ecNumber evidence="4">2.3.2.27</ecNumber>
    </recommendedName>
</protein>
<evidence type="ECO:0000256" key="3">
    <source>
        <dbReference type="ARBA" id="ARBA00004906"/>
    </source>
</evidence>
<proteinExistence type="inferred from homology"/>
<dbReference type="EC" id="2.3.2.27" evidence="4"/>
<keyword evidence="7" id="KW-0479">Metal-binding</keyword>